<comment type="caution">
    <text evidence="1">The sequence shown here is derived from an EMBL/GenBank/DDBJ whole genome shotgun (WGS) entry which is preliminary data.</text>
</comment>
<organism evidence="1 2">
    <name type="scientific">Limnoraphis robusta CS-951</name>
    <dbReference type="NCBI Taxonomy" id="1637645"/>
    <lineage>
        <taxon>Bacteria</taxon>
        <taxon>Bacillati</taxon>
        <taxon>Cyanobacteriota</taxon>
        <taxon>Cyanophyceae</taxon>
        <taxon>Oscillatoriophycideae</taxon>
        <taxon>Oscillatoriales</taxon>
        <taxon>Sirenicapillariaceae</taxon>
        <taxon>Limnoraphis</taxon>
    </lineage>
</organism>
<reference evidence="1 2" key="1">
    <citation type="submission" date="2015-06" db="EMBL/GenBank/DDBJ databases">
        <title>Draft genome assembly of filamentous brackish cyanobacterium Limnoraphis robusta strain CS-951.</title>
        <authorList>
            <person name="Willis A."/>
            <person name="Parks M."/>
            <person name="Burford M.A."/>
        </authorList>
    </citation>
    <scope>NUCLEOTIDE SEQUENCE [LARGE SCALE GENOMIC DNA]</scope>
    <source>
        <strain evidence="1 2">CS-951</strain>
    </source>
</reference>
<accession>A0A0F5YFY2</accession>
<dbReference type="EMBL" id="LATL02000189">
    <property type="protein sequence ID" value="KKD37668.1"/>
    <property type="molecule type" value="Genomic_DNA"/>
</dbReference>
<dbReference type="AlphaFoldDB" id="A0A0F5YFY2"/>
<sequence>MLKLPTELFLVVKLQSSYVDELRVDPSRKSHLQQQNLKTNAQADRGDEKLKMIARVRYQEKQV</sequence>
<protein>
    <submittedName>
        <fullName evidence="1">Uncharacterized protein</fullName>
    </submittedName>
</protein>
<proteinExistence type="predicted"/>
<dbReference type="RefSeq" id="WP_046278998.1">
    <property type="nucleotide sequence ID" value="NZ_LATL02000189.1"/>
</dbReference>
<gene>
    <name evidence="1" type="ORF">WN50_13125</name>
</gene>
<dbReference type="Proteomes" id="UP000033607">
    <property type="component" value="Unassembled WGS sequence"/>
</dbReference>
<evidence type="ECO:0000313" key="1">
    <source>
        <dbReference type="EMBL" id="KKD37668.1"/>
    </source>
</evidence>
<evidence type="ECO:0000313" key="2">
    <source>
        <dbReference type="Proteomes" id="UP000033607"/>
    </source>
</evidence>
<name>A0A0F5YFY2_9CYAN</name>